<sequence>MTLSDSVTFGKMVLTKSLCPMQNSGPSDDRSPSALPISAYPSFMNPQISPTSAPNVGTHSLASIIPITPKVCQPT</sequence>
<reference evidence="2" key="1">
    <citation type="submission" date="2014-11" db="EMBL/GenBank/DDBJ databases">
        <authorList>
            <person name="Amaro Gonzalez C."/>
        </authorList>
    </citation>
    <scope>NUCLEOTIDE SEQUENCE</scope>
</reference>
<organism evidence="2">
    <name type="scientific">Anguilla anguilla</name>
    <name type="common">European freshwater eel</name>
    <name type="synonym">Muraena anguilla</name>
    <dbReference type="NCBI Taxonomy" id="7936"/>
    <lineage>
        <taxon>Eukaryota</taxon>
        <taxon>Metazoa</taxon>
        <taxon>Chordata</taxon>
        <taxon>Craniata</taxon>
        <taxon>Vertebrata</taxon>
        <taxon>Euteleostomi</taxon>
        <taxon>Actinopterygii</taxon>
        <taxon>Neopterygii</taxon>
        <taxon>Teleostei</taxon>
        <taxon>Anguilliformes</taxon>
        <taxon>Anguillidae</taxon>
        <taxon>Anguilla</taxon>
    </lineage>
</organism>
<evidence type="ECO:0000313" key="2">
    <source>
        <dbReference type="EMBL" id="JAH28448.1"/>
    </source>
</evidence>
<accession>A0A0E9RJE0</accession>
<reference evidence="2" key="2">
    <citation type="journal article" date="2015" name="Fish Shellfish Immunol.">
        <title>Early steps in the European eel (Anguilla anguilla)-Vibrio vulnificus interaction in the gills: Role of the RtxA13 toxin.</title>
        <authorList>
            <person name="Callol A."/>
            <person name="Pajuelo D."/>
            <person name="Ebbesson L."/>
            <person name="Teles M."/>
            <person name="MacKenzie S."/>
            <person name="Amaro C."/>
        </authorList>
    </citation>
    <scope>NUCLEOTIDE SEQUENCE</scope>
</reference>
<dbReference type="EMBL" id="GBXM01080129">
    <property type="protein sequence ID" value="JAH28448.1"/>
    <property type="molecule type" value="Transcribed_RNA"/>
</dbReference>
<feature type="region of interest" description="Disordered" evidence="1">
    <location>
        <begin position="19"/>
        <end position="38"/>
    </location>
</feature>
<protein>
    <submittedName>
        <fullName evidence="2">Uncharacterized protein</fullName>
    </submittedName>
</protein>
<name>A0A0E9RJE0_ANGAN</name>
<evidence type="ECO:0000256" key="1">
    <source>
        <dbReference type="SAM" id="MobiDB-lite"/>
    </source>
</evidence>
<dbReference type="AlphaFoldDB" id="A0A0E9RJE0"/>
<proteinExistence type="predicted"/>